<name>A0A6A5RAN3_9PLEO</name>
<dbReference type="EMBL" id="ML978991">
    <property type="protein sequence ID" value="KAF1924682.1"/>
    <property type="molecule type" value="Genomic_DNA"/>
</dbReference>
<sequence>MSSQHPRLDRRCVAQRLFARAAACVHFLADCTTPTTASCAAEMLSSQESMALLSCGVMTVKSGRLFNLVKPARKAFRLAGASQRAAFAALSKW</sequence>
<keyword evidence="2" id="KW-1185">Reference proteome</keyword>
<dbReference type="AlphaFoldDB" id="A0A6A5RAN3"/>
<accession>A0A6A5RAN3</accession>
<dbReference type="RefSeq" id="XP_033444934.1">
    <property type="nucleotide sequence ID" value="XM_033588832.1"/>
</dbReference>
<dbReference type="Proteomes" id="UP000800082">
    <property type="component" value="Unassembled WGS sequence"/>
</dbReference>
<dbReference type="GeneID" id="54346479"/>
<gene>
    <name evidence="1" type="ORF">M421DRAFT_274168</name>
</gene>
<organism evidence="1 2">
    <name type="scientific">Didymella exigua CBS 183.55</name>
    <dbReference type="NCBI Taxonomy" id="1150837"/>
    <lineage>
        <taxon>Eukaryota</taxon>
        <taxon>Fungi</taxon>
        <taxon>Dikarya</taxon>
        <taxon>Ascomycota</taxon>
        <taxon>Pezizomycotina</taxon>
        <taxon>Dothideomycetes</taxon>
        <taxon>Pleosporomycetidae</taxon>
        <taxon>Pleosporales</taxon>
        <taxon>Pleosporineae</taxon>
        <taxon>Didymellaceae</taxon>
        <taxon>Didymella</taxon>
    </lineage>
</organism>
<reference evidence="1" key="1">
    <citation type="journal article" date="2020" name="Stud. Mycol.">
        <title>101 Dothideomycetes genomes: a test case for predicting lifestyles and emergence of pathogens.</title>
        <authorList>
            <person name="Haridas S."/>
            <person name="Albert R."/>
            <person name="Binder M."/>
            <person name="Bloem J."/>
            <person name="Labutti K."/>
            <person name="Salamov A."/>
            <person name="Andreopoulos B."/>
            <person name="Baker S."/>
            <person name="Barry K."/>
            <person name="Bills G."/>
            <person name="Bluhm B."/>
            <person name="Cannon C."/>
            <person name="Castanera R."/>
            <person name="Culley D."/>
            <person name="Daum C."/>
            <person name="Ezra D."/>
            <person name="Gonzalez J."/>
            <person name="Henrissat B."/>
            <person name="Kuo A."/>
            <person name="Liang C."/>
            <person name="Lipzen A."/>
            <person name="Lutzoni F."/>
            <person name="Magnuson J."/>
            <person name="Mondo S."/>
            <person name="Nolan M."/>
            <person name="Ohm R."/>
            <person name="Pangilinan J."/>
            <person name="Park H.-J."/>
            <person name="Ramirez L."/>
            <person name="Alfaro M."/>
            <person name="Sun H."/>
            <person name="Tritt A."/>
            <person name="Yoshinaga Y."/>
            <person name="Zwiers L.-H."/>
            <person name="Turgeon B."/>
            <person name="Goodwin S."/>
            <person name="Spatafora J."/>
            <person name="Crous P."/>
            <person name="Grigoriev I."/>
        </authorList>
    </citation>
    <scope>NUCLEOTIDE SEQUENCE</scope>
    <source>
        <strain evidence="1">CBS 183.55</strain>
    </source>
</reference>
<evidence type="ECO:0000313" key="1">
    <source>
        <dbReference type="EMBL" id="KAF1924682.1"/>
    </source>
</evidence>
<evidence type="ECO:0000313" key="2">
    <source>
        <dbReference type="Proteomes" id="UP000800082"/>
    </source>
</evidence>
<protein>
    <submittedName>
        <fullName evidence="1">Uncharacterized protein</fullName>
    </submittedName>
</protein>
<proteinExistence type="predicted"/>